<dbReference type="PANTHER" id="PTHR30126:SF39">
    <property type="entry name" value="HTH-TYPE TRANSCRIPTIONAL REGULATOR CYSL"/>
    <property type="match status" value="1"/>
</dbReference>
<reference evidence="6 7" key="1">
    <citation type="journal article" date="2016" name="Sci. Rep.">
        <title>Complete genome sequence and transcriptomic analysis of a novel marine strain Bacillus weihaiensis reveals the mechanism of brown algae degradation.</title>
        <authorList>
            <person name="Zhu Y."/>
            <person name="Chen P."/>
            <person name="Bao Y."/>
            <person name="Men Y."/>
            <person name="Zeng Y."/>
            <person name="Yang J."/>
            <person name="Sun J."/>
            <person name="Sun Y."/>
        </authorList>
    </citation>
    <scope>NUCLEOTIDE SEQUENCE [LARGE SCALE GENOMIC DNA]</scope>
    <source>
        <strain evidence="6 7">Alg07</strain>
    </source>
</reference>
<dbReference type="Gene3D" id="3.40.190.10">
    <property type="entry name" value="Periplasmic binding protein-like II"/>
    <property type="match status" value="2"/>
</dbReference>
<dbReference type="SUPFAM" id="SSF46785">
    <property type="entry name" value="Winged helix' DNA-binding domain"/>
    <property type="match status" value="1"/>
</dbReference>
<gene>
    <name evidence="6" type="ORF">A9C19_08495</name>
</gene>
<dbReference type="Pfam" id="PF03466">
    <property type="entry name" value="LysR_substrate"/>
    <property type="match status" value="1"/>
</dbReference>
<dbReference type="InterPro" id="IPR036388">
    <property type="entry name" value="WH-like_DNA-bd_sf"/>
</dbReference>
<comment type="similarity">
    <text evidence="1">Belongs to the LysR transcriptional regulatory family.</text>
</comment>
<dbReference type="EMBL" id="CP016020">
    <property type="protein sequence ID" value="APH04781.1"/>
    <property type="molecule type" value="Genomic_DNA"/>
</dbReference>
<evidence type="ECO:0000256" key="1">
    <source>
        <dbReference type="ARBA" id="ARBA00009437"/>
    </source>
</evidence>
<dbReference type="InterPro" id="IPR036390">
    <property type="entry name" value="WH_DNA-bd_sf"/>
</dbReference>
<dbReference type="PROSITE" id="PS50931">
    <property type="entry name" value="HTH_LYSR"/>
    <property type="match status" value="1"/>
</dbReference>
<dbReference type="InterPro" id="IPR005119">
    <property type="entry name" value="LysR_subst-bd"/>
</dbReference>
<dbReference type="GO" id="GO:0000976">
    <property type="term" value="F:transcription cis-regulatory region binding"/>
    <property type="evidence" value="ECO:0007669"/>
    <property type="project" value="TreeGrafter"/>
</dbReference>
<dbReference type="Proteomes" id="UP000181936">
    <property type="component" value="Chromosome"/>
</dbReference>
<dbReference type="CDD" id="cd08420">
    <property type="entry name" value="PBP2_CysL_like"/>
    <property type="match status" value="1"/>
</dbReference>
<dbReference type="FunFam" id="1.10.10.10:FF:000001">
    <property type="entry name" value="LysR family transcriptional regulator"/>
    <property type="match status" value="1"/>
</dbReference>
<dbReference type="PRINTS" id="PR00039">
    <property type="entry name" value="HTHLYSR"/>
</dbReference>
<keyword evidence="7" id="KW-1185">Reference proteome</keyword>
<accession>A0A1L3MR35</accession>
<dbReference type="OrthoDB" id="9785745at2"/>
<evidence type="ECO:0000313" key="6">
    <source>
        <dbReference type="EMBL" id="APH04781.1"/>
    </source>
</evidence>
<dbReference type="InterPro" id="IPR000847">
    <property type="entry name" value="LysR_HTH_N"/>
</dbReference>
<dbReference type="STRING" id="1547283.A9C19_08495"/>
<evidence type="ECO:0000313" key="7">
    <source>
        <dbReference type="Proteomes" id="UP000181936"/>
    </source>
</evidence>
<organism evidence="6 7">
    <name type="scientific">Bacillus weihaiensis</name>
    <dbReference type="NCBI Taxonomy" id="1547283"/>
    <lineage>
        <taxon>Bacteria</taxon>
        <taxon>Bacillati</taxon>
        <taxon>Bacillota</taxon>
        <taxon>Bacilli</taxon>
        <taxon>Bacillales</taxon>
        <taxon>Bacillaceae</taxon>
        <taxon>Bacillus</taxon>
    </lineage>
</organism>
<name>A0A1L3MR35_9BACI</name>
<feature type="domain" description="HTH lysR-type" evidence="5">
    <location>
        <begin position="1"/>
        <end position="58"/>
    </location>
</feature>
<evidence type="ECO:0000259" key="5">
    <source>
        <dbReference type="PROSITE" id="PS50931"/>
    </source>
</evidence>
<proteinExistence type="inferred from homology"/>
<dbReference type="KEGG" id="bwh:A9C19_08495"/>
<sequence>MYYDALKTFIAVVEEQNFTRAAEKLSISQPSVSVHVKNLEMEFQTQLFIRSPKTLKITPSGEILYDRAKQMVQIYENTKKDIYEQQHTIKGNLNIAASFTIGEYIIPPLLVDLYNEYPNLNFTVTIGNTNEVVKLVQLFHADIGLIEGNTEEKDVIVKPFMEDELTIIAPPTHPLKDKKKLLIDDLQNETWISREPGSGTREYVEHVIRTNGLQVNDLITISSNQGVKETVINGLGISALSTCAVKRELEQGDLIEIKPLRENLRRKFSYVLSPISDEKKLISIFLKALEVKYI</sequence>
<protein>
    <submittedName>
        <fullName evidence="6">LysR family transcriptional regulator</fullName>
    </submittedName>
</protein>
<evidence type="ECO:0000256" key="4">
    <source>
        <dbReference type="ARBA" id="ARBA00023163"/>
    </source>
</evidence>
<dbReference type="RefSeq" id="WP_072579574.1">
    <property type="nucleotide sequence ID" value="NZ_CP016020.1"/>
</dbReference>
<dbReference type="SUPFAM" id="SSF53850">
    <property type="entry name" value="Periplasmic binding protein-like II"/>
    <property type="match status" value="1"/>
</dbReference>
<evidence type="ECO:0000256" key="2">
    <source>
        <dbReference type="ARBA" id="ARBA00023015"/>
    </source>
</evidence>
<evidence type="ECO:0000256" key="3">
    <source>
        <dbReference type="ARBA" id="ARBA00023125"/>
    </source>
</evidence>
<keyword evidence="4" id="KW-0804">Transcription</keyword>
<dbReference type="GO" id="GO:0003700">
    <property type="term" value="F:DNA-binding transcription factor activity"/>
    <property type="evidence" value="ECO:0007669"/>
    <property type="project" value="InterPro"/>
</dbReference>
<keyword evidence="3" id="KW-0238">DNA-binding</keyword>
<keyword evidence="2" id="KW-0805">Transcription regulation</keyword>
<dbReference type="Gene3D" id="1.10.10.10">
    <property type="entry name" value="Winged helix-like DNA-binding domain superfamily/Winged helix DNA-binding domain"/>
    <property type="match status" value="1"/>
</dbReference>
<dbReference type="AlphaFoldDB" id="A0A1L3MR35"/>
<dbReference type="PANTHER" id="PTHR30126">
    <property type="entry name" value="HTH-TYPE TRANSCRIPTIONAL REGULATOR"/>
    <property type="match status" value="1"/>
</dbReference>
<dbReference type="Pfam" id="PF00126">
    <property type="entry name" value="HTH_1"/>
    <property type="match status" value="1"/>
</dbReference>